<evidence type="ECO:0000313" key="2">
    <source>
        <dbReference type="Proteomes" id="UP000274391"/>
    </source>
</evidence>
<sequence length="116" mass="13159">MTDLAHLRDLAATERRTIVERRVRRGEDPAEVFAELPEIDDYVVRSLRDDALAAEGLTAEYALARLLQDDVRDDAAEHRRNADAVDARIFRTIGLEHPELTRAVWRALGDVVEDPL</sequence>
<proteinExistence type="predicted"/>
<comment type="caution">
    <text evidence="1">The sequence shown here is derived from an EMBL/GenBank/DDBJ whole genome shotgun (WGS) entry which is preliminary data.</text>
</comment>
<dbReference type="EMBL" id="RQVS01000007">
    <property type="protein sequence ID" value="RRJ86857.1"/>
    <property type="molecule type" value="Genomic_DNA"/>
</dbReference>
<keyword evidence="2" id="KW-1185">Reference proteome</keyword>
<accession>A0A3P3VWY7</accession>
<dbReference type="OrthoDB" id="5114823at2"/>
<dbReference type="AlphaFoldDB" id="A0A3P3VWY7"/>
<dbReference type="Proteomes" id="UP000274391">
    <property type="component" value="Unassembled WGS sequence"/>
</dbReference>
<protein>
    <submittedName>
        <fullName evidence="1">Uncharacterized protein</fullName>
    </submittedName>
</protein>
<organism evidence="1 2">
    <name type="scientific">Gulosibacter macacae</name>
    <dbReference type="NCBI Taxonomy" id="2488791"/>
    <lineage>
        <taxon>Bacteria</taxon>
        <taxon>Bacillati</taxon>
        <taxon>Actinomycetota</taxon>
        <taxon>Actinomycetes</taxon>
        <taxon>Micrococcales</taxon>
        <taxon>Microbacteriaceae</taxon>
        <taxon>Gulosibacter</taxon>
    </lineage>
</organism>
<evidence type="ECO:0000313" key="1">
    <source>
        <dbReference type="EMBL" id="RRJ86857.1"/>
    </source>
</evidence>
<dbReference type="RefSeq" id="WP_124972116.1">
    <property type="nucleotide sequence ID" value="NZ_RQVS01000007.1"/>
</dbReference>
<gene>
    <name evidence="1" type="ORF">EG850_07500</name>
</gene>
<reference evidence="1 2" key="1">
    <citation type="submission" date="2018-11" db="EMBL/GenBank/DDBJ databases">
        <title>YIM 102482-1 draft genome.</title>
        <authorList>
            <person name="Li G."/>
            <person name="Jiang Y."/>
        </authorList>
    </citation>
    <scope>NUCLEOTIDE SEQUENCE [LARGE SCALE GENOMIC DNA]</scope>
    <source>
        <strain evidence="1 2">YIM 102482-1</strain>
    </source>
</reference>
<name>A0A3P3VWY7_9MICO</name>